<dbReference type="OrthoDB" id="452279at2"/>
<evidence type="ECO:0000313" key="1">
    <source>
        <dbReference type="EMBL" id="TLU70563.1"/>
    </source>
</evidence>
<sequence>MRSYGYLKGAGPKPDQLVSVVRDRLIEILRPILERIIVDDEWYRRNYLDVQAAIAAGEWRSAQEHWVIAGYFEDRLPYPIEVDEGWYLDSYPDVADAVDAAAFADAQQHFMRSGFREGRLPYRGWTLMGPRQPYTKTRGGGRPLSAITPVISK</sequence>
<evidence type="ECO:0000313" key="2">
    <source>
        <dbReference type="Proteomes" id="UP000305654"/>
    </source>
</evidence>
<name>A0A5R9J142_9PROT</name>
<dbReference type="Proteomes" id="UP000305654">
    <property type="component" value="Unassembled WGS sequence"/>
</dbReference>
<dbReference type="AlphaFoldDB" id="A0A5R9J142"/>
<reference evidence="1 2" key="1">
    <citation type="submission" date="2019-05" db="EMBL/GenBank/DDBJ databases">
        <authorList>
            <person name="Pankratov T."/>
            <person name="Grouzdev D."/>
        </authorList>
    </citation>
    <scope>NUCLEOTIDE SEQUENCE [LARGE SCALE GENOMIC DNA]</scope>
    <source>
        <strain evidence="1 2">KEBCLARHB70R</strain>
    </source>
</reference>
<dbReference type="RefSeq" id="WP_138328063.1">
    <property type="nucleotide sequence ID" value="NZ_VCDI01000014.1"/>
</dbReference>
<comment type="caution">
    <text evidence="1">The sequence shown here is derived from an EMBL/GenBank/DDBJ whole genome shotgun (WGS) entry which is preliminary data.</text>
</comment>
<proteinExistence type="predicted"/>
<dbReference type="EMBL" id="VCDI01000014">
    <property type="protein sequence ID" value="TLU70563.1"/>
    <property type="molecule type" value="Genomic_DNA"/>
</dbReference>
<organism evidence="1 2">
    <name type="scientific">Lichenicoccus roseus</name>
    <dbReference type="NCBI Taxonomy" id="2683649"/>
    <lineage>
        <taxon>Bacteria</taxon>
        <taxon>Pseudomonadati</taxon>
        <taxon>Pseudomonadota</taxon>
        <taxon>Alphaproteobacteria</taxon>
        <taxon>Acetobacterales</taxon>
        <taxon>Acetobacteraceae</taxon>
        <taxon>Lichenicoccus</taxon>
    </lineage>
</organism>
<accession>A0A5R9J142</accession>
<keyword evidence="2" id="KW-1185">Reference proteome</keyword>
<protein>
    <submittedName>
        <fullName evidence="1">Uncharacterized protein</fullName>
    </submittedName>
</protein>
<gene>
    <name evidence="1" type="ORF">FE263_21285</name>
</gene>